<feature type="transmembrane region" description="Helical" evidence="5">
    <location>
        <begin position="12"/>
        <end position="32"/>
    </location>
</feature>
<evidence type="ECO:0000313" key="7">
    <source>
        <dbReference type="EMBL" id="QSX76050.1"/>
    </source>
</evidence>
<organism evidence="7 8">
    <name type="scientific">Lysobacter arenosi</name>
    <dbReference type="NCBI Taxonomy" id="2795387"/>
    <lineage>
        <taxon>Bacteria</taxon>
        <taxon>Pseudomonadati</taxon>
        <taxon>Pseudomonadota</taxon>
        <taxon>Gammaproteobacteria</taxon>
        <taxon>Lysobacterales</taxon>
        <taxon>Lysobacteraceae</taxon>
        <taxon>Lysobacter</taxon>
    </lineage>
</organism>
<evidence type="ECO:0000259" key="6">
    <source>
        <dbReference type="Pfam" id="PF04932"/>
    </source>
</evidence>
<feature type="transmembrane region" description="Helical" evidence="5">
    <location>
        <begin position="275"/>
        <end position="296"/>
    </location>
</feature>
<feature type="transmembrane region" description="Helical" evidence="5">
    <location>
        <begin position="196"/>
        <end position="214"/>
    </location>
</feature>
<proteinExistence type="predicted"/>
<keyword evidence="4 5" id="KW-0472">Membrane</keyword>
<evidence type="ECO:0000256" key="1">
    <source>
        <dbReference type="ARBA" id="ARBA00004141"/>
    </source>
</evidence>
<evidence type="ECO:0000256" key="2">
    <source>
        <dbReference type="ARBA" id="ARBA00022692"/>
    </source>
</evidence>
<keyword evidence="7" id="KW-0436">Ligase</keyword>
<feature type="transmembrane region" description="Helical" evidence="5">
    <location>
        <begin position="38"/>
        <end position="55"/>
    </location>
</feature>
<feature type="domain" description="O-antigen ligase-related" evidence="6">
    <location>
        <begin position="232"/>
        <end position="375"/>
    </location>
</feature>
<feature type="transmembrane region" description="Helical" evidence="5">
    <location>
        <begin position="125"/>
        <end position="146"/>
    </location>
</feature>
<feature type="transmembrane region" description="Helical" evidence="5">
    <location>
        <begin position="423"/>
        <end position="441"/>
    </location>
</feature>
<keyword evidence="3 5" id="KW-1133">Transmembrane helix</keyword>
<evidence type="ECO:0000256" key="4">
    <source>
        <dbReference type="ARBA" id="ARBA00023136"/>
    </source>
</evidence>
<name>A0ABX7RDG5_9GAMM</name>
<dbReference type="RefSeq" id="WP_207527110.1">
    <property type="nucleotide sequence ID" value="NZ_CP071517.1"/>
</dbReference>
<dbReference type="Pfam" id="PF04932">
    <property type="entry name" value="Wzy_C"/>
    <property type="match status" value="1"/>
</dbReference>
<dbReference type="InterPro" id="IPR051533">
    <property type="entry name" value="WaaL-like"/>
</dbReference>
<reference evidence="7 8" key="1">
    <citation type="submission" date="2021-02" db="EMBL/GenBank/DDBJ databases">
        <title>Lysobacter arenosi sp. nov., isolated from soil of gangwondo yeongwol, south Korea.</title>
        <authorList>
            <person name="Kim K.R."/>
            <person name="Kim K.H."/>
            <person name="Jeon C.O."/>
        </authorList>
    </citation>
    <scope>NUCLEOTIDE SEQUENCE [LARGE SCALE GENOMIC DNA]</scope>
    <source>
        <strain evidence="7 8">R7</strain>
    </source>
</reference>
<feature type="transmembrane region" description="Helical" evidence="5">
    <location>
        <begin position="67"/>
        <end position="90"/>
    </location>
</feature>
<comment type="subcellular location">
    <subcellularLocation>
        <location evidence="1">Membrane</location>
        <topology evidence="1">Multi-pass membrane protein</topology>
    </subcellularLocation>
</comment>
<dbReference type="GO" id="GO:0016874">
    <property type="term" value="F:ligase activity"/>
    <property type="evidence" value="ECO:0007669"/>
    <property type="project" value="UniProtKB-KW"/>
</dbReference>
<evidence type="ECO:0000313" key="8">
    <source>
        <dbReference type="Proteomes" id="UP000663400"/>
    </source>
</evidence>
<dbReference type="PANTHER" id="PTHR37422">
    <property type="entry name" value="TEICHURONIC ACID BIOSYNTHESIS PROTEIN TUAE"/>
    <property type="match status" value="1"/>
</dbReference>
<dbReference type="InterPro" id="IPR007016">
    <property type="entry name" value="O-antigen_ligase-rel_domated"/>
</dbReference>
<feature type="transmembrane region" description="Helical" evidence="5">
    <location>
        <begin position="369"/>
        <end position="387"/>
    </location>
</feature>
<feature type="transmembrane region" description="Helical" evidence="5">
    <location>
        <begin position="399"/>
        <end position="417"/>
    </location>
</feature>
<gene>
    <name evidence="7" type="ORF">HIV01_006000</name>
</gene>
<protein>
    <submittedName>
        <fullName evidence="7">O-antigen ligase family protein</fullName>
    </submittedName>
</protein>
<evidence type="ECO:0000256" key="3">
    <source>
        <dbReference type="ARBA" id="ARBA00022989"/>
    </source>
</evidence>
<dbReference type="PANTHER" id="PTHR37422:SF21">
    <property type="entry name" value="EXOQ-LIKE PROTEIN"/>
    <property type="match status" value="1"/>
</dbReference>
<dbReference type="Proteomes" id="UP000663400">
    <property type="component" value="Chromosome"/>
</dbReference>
<sequence>MRLKGAEGTPDMAAEIAAALLLMAALLAGGGSRGVGDAVVHLAALPALLLAIMRWQWAPASRAQRVLAVVCGSAIALAVLQLLPLPPAIYTMLPGRSDVLAELAQAGQPHGWLPLTLDRWGTVRALLALMVFTSFWALACTLTHAARLRLLKLALALATLAALLGYAQSAAGSYSLLRPYDYHHPIGAIGLFANRNHFACLMAMLLPFAIALGVQAQARRGAPVALTWYSVAAMLFLAAALSFSRTGLLLACATALASVLLLSSRKGVASGQRGIRRWAPLAAIGVAIAGIAVYAWDGISQRLQQDPMEDLRWQYLRYGWDAAQAYLPWGSGWGSFKSVYAPFEPVGAMREVFALHAHNDLLETAIESGVPGLVLQLTLFVTVVCVTRKSLIDRTFHGAILGAAALAAFVPMVHSLVDYPLRTHSVAVVFALVLSFLLASASDAQ</sequence>
<dbReference type="EMBL" id="CP071517">
    <property type="protein sequence ID" value="QSX76050.1"/>
    <property type="molecule type" value="Genomic_DNA"/>
</dbReference>
<evidence type="ECO:0000256" key="5">
    <source>
        <dbReference type="SAM" id="Phobius"/>
    </source>
</evidence>
<keyword evidence="2 5" id="KW-0812">Transmembrane</keyword>
<keyword evidence="8" id="KW-1185">Reference proteome</keyword>
<accession>A0ABX7RDG5</accession>
<feature type="transmembrane region" description="Helical" evidence="5">
    <location>
        <begin position="247"/>
        <end position="263"/>
    </location>
</feature>
<feature type="transmembrane region" description="Helical" evidence="5">
    <location>
        <begin position="153"/>
        <end position="176"/>
    </location>
</feature>
<feature type="transmembrane region" description="Helical" evidence="5">
    <location>
        <begin position="221"/>
        <end position="241"/>
    </location>
</feature>